<evidence type="ECO:0000313" key="3">
    <source>
        <dbReference type="Proteomes" id="UP000239872"/>
    </source>
</evidence>
<evidence type="ECO:0000313" key="2">
    <source>
        <dbReference type="EMBL" id="PQJ12496.1"/>
    </source>
</evidence>
<gene>
    <name evidence="2" type="ORF">CJD36_001735</name>
</gene>
<organism evidence="2 3">
    <name type="scientific">Flavipsychrobacter stenotrophus</name>
    <dbReference type="NCBI Taxonomy" id="2077091"/>
    <lineage>
        <taxon>Bacteria</taxon>
        <taxon>Pseudomonadati</taxon>
        <taxon>Bacteroidota</taxon>
        <taxon>Chitinophagia</taxon>
        <taxon>Chitinophagales</taxon>
        <taxon>Chitinophagaceae</taxon>
        <taxon>Flavipsychrobacter</taxon>
    </lineage>
</organism>
<sequence length="196" mass="21804">MNKVLIALLLIFGTEFAQAQPGKGMHEVSADIGKLSGLDLFYGLSYVSTTYGGHTDYRLIYSAGYKYYISNSIAIGVNLSQHSYEEDFYEASGGYYHHTYYDALSACAEMKGVYFNHSYFQVYGTFGLGIFYSTGRELLQRTTSVSMYISPLGLRIGRKFGVFGEVGIGYRGLLNGGVSVMLGDKRHPYKAAPRWD</sequence>
<accession>A0A2S7T165</accession>
<protein>
    <recommendedName>
        <fullName evidence="4">Outer membrane protein beta-barrel domain-containing protein</fullName>
    </recommendedName>
</protein>
<comment type="caution">
    <text evidence="2">The sequence shown here is derived from an EMBL/GenBank/DDBJ whole genome shotgun (WGS) entry which is preliminary data.</text>
</comment>
<evidence type="ECO:0008006" key="4">
    <source>
        <dbReference type="Google" id="ProtNLM"/>
    </source>
</evidence>
<feature type="signal peptide" evidence="1">
    <location>
        <begin position="1"/>
        <end position="19"/>
    </location>
</feature>
<evidence type="ECO:0000256" key="1">
    <source>
        <dbReference type="SAM" id="SignalP"/>
    </source>
</evidence>
<dbReference type="Proteomes" id="UP000239872">
    <property type="component" value="Unassembled WGS sequence"/>
</dbReference>
<name>A0A2S7T165_9BACT</name>
<proteinExistence type="predicted"/>
<keyword evidence="1" id="KW-0732">Signal</keyword>
<reference evidence="2 3" key="1">
    <citation type="submission" date="2018-01" db="EMBL/GenBank/DDBJ databases">
        <title>A novel member of the phylum Bacteroidetes isolated from glacier ice.</title>
        <authorList>
            <person name="Liu Q."/>
            <person name="Xin Y.-H."/>
        </authorList>
    </citation>
    <scope>NUCLEOTIDE SEQUENCE [LARGE SCALE GENOMIC DNA]</scope>
    <source>
        <strain evidence="2 3">RB1R16</strain>
    </source>
</reference>
<dbReference type="EMBL" id="PPSL01000001">
    <property type="protein sequence ID" value="PQJ12496.1"/>
    <property type="molecule type" value="Genomic_DNA"/>
</dbReference>
<dbReference type="RefSeq" id="WP_105037379.1">
    <property type="nucleotide sequence ID" value="NZ_PPSL01000001.1"/>
</dbReference>
<dbReference type="OrthoDB" id="763581at2"/>
<feature type="chain" id="PRO_5015689827" description="Outer membrane protein beta-barrel domain-containing protein" evidence="1">
    <location>
        <begin position="20"/>
        <end position="196"/>
    </location>
</feature>
<keyword evidence="3" id="KW-1185">Reference proteome</keyword>
<dbReference type="AlphaFoldDB" id="A0A2S7T165"/>